<reference evidence="2 3" key="1">
    <citation type="submission" date="2020-07" db="EMBL/GenBank/DDBJ databases">
        <title>Sequencing the genomes of 1000 actinobacteria strains.</title>
        <authorList>
            <person name="Klenk H.-P."/>
        </authorList>
    </citation>
    <scope>NUCLEOTIDE SEQUENCE [LARGE SCALE GENOMIC DNA]</scope>
    <source>
        <strain evidence="2 3">DSM 22083</strain>
    </source>
</reference>
<keyword evidence="3" id="KW-1185">Reference proteome</keyword>
<dbReference type="AlphaFoldDB" id="A0A7Y9I2N8"/>
<dbReference type="Proteomes" id="UP000569914">
    <property type="component" value="Unassembled WGS sequence"/>
</dbReference>
<dbReference type="Gene3D" id="3.90.75.10">
    <property type="entry name" value="Homing Intron 3 (I-ppo) Encoded Endonuclease, Chain A"/>
    <property type="match status" value="1"/>
</dbReference>
<dbReference type="EMBL" id="JACCBU010000001">
    <property type="protein sequence ID" value="NYE68886.1"/>
    <property type="molecule type" value="Genomic_DNA"/>
</dbReference>
<feature type="domain" description="HNH nuclease" evidence="1">
    <location>
        <begin position="36"/>
        <end position="78"/>
    </location>
</feature>
<sequence length="167" mass="19168">MRRVEVDAAGCWIWTGPLRKDGRGQVSVRGKYQLAYRVIFEHLRGPIPPRLVLDHLCRNRACVNPDHLESVEQAENVRRGRAAEATRAVFDALWSDRTHCANGHDLVRVGLLTRSRNGYTTRECRACRAEQKQRAHLRAMSDPDRASRIREQNRAAVARYRARKEAS</sequence>
<protein>
    <recommendedName>
        <fullName evidence="1">HNH nuclease domain-containing protein</fullName>
    </recommendedName>
</protein>
<proteinExistence type="predicted"/>
<gene>
    <name evidence="2" type="ORF">BKA15_000215</name>
</gene>
<organism evidence="2 3">
    <name type="scientific">Microlunatus parietis</name>
    <dbReference type="NCBI Taxonomy" id="682979"/>
    <lineage>
        <taxon>Bacteria</taxon>
        <taxon>Bacillati</taxon>
        <taxon>Actinomycetota</taxon>
        <taxon>Actinomycetes</taxon>
        <taxon>Propionibacteriales</taxon>
        <taxon>Propionibacteriaceae</taxon>
        <taxon>Microlunatus</taxon>
    </lineage>
</organism>
<comment type="caution">
    <text evidence="2">The sequence shown here is derived from an EMBL/GenBank/DDBJ whole genome shotgun (WGS) entry which is preliminary data.</text>
</comment>
<evidence type="ECO:0000259" key="1">
    <source>
        <dbReference type="Pfam" id="PF13392"/>
    </source>
</evidence>
<dbReference type="InterPro" id="IPR003615">
    <property type="entry name" value="HNH_nuc"/>
</dbReference>
<name>A0A7Y9I2N8_9ACTN</name>
<accession>A0A7Y9I2N8</accession>
<dbReference type="InterPro" id="IPR044925">
    <property type="entry name" value="His-Me_finger_sf"/>
</dbReference>
<dbReference type="InterPro" id="IPR044930">
    <property type="entry name" value="Homing_endonuclease_His-Me"/>
</dbReference>
<dbReference type="SUPFAM" id="SSF54060">
    <property type="entry name" value="His-Me finger endonucleases"/>
    <property type="match status" value="1"/>
</dbReference>
<dbReference type="Pfam" id="PF13392">
    <property type="entry name" value="HNH_3"/>
    <property type="match status" value="1"/>
</dbReference>
<evidence type="ECO:0000313" key="2">
    <source>
        <dbReference type="EMBL" id="NYE68886.1"/>
    </source>
</evidence>
<dbReference type="GO" id="GO:0004519">
    <property type="term" value="F:endonuclease activity"/>
    <property type="evidence" value="ECO:0007669"/>
    <property type="project" value="InterPro"/>
</dbReference>
<dbReference type="RefSeq" id="WP_179747755.1">
    <property type="nucleotide sequence ID" value="NZ_JACCBU010000001.1"/>
</dbReference>
<evidence type="ECO:0000313" key="3">
    <source>
        <dbReference type="Proteomes" id="UP000569914"/>
    </source>
</evidence>